<keyword evidence="4" id="KW-1201">Platelet aggregation inhibiting toxin</keyword>
<evidence type="ECO:0000256" key="11">
    <source>
        <dbReference type="ARBA" id="ARBA00023240"/>
    </source>
</evidence>
<evidence type="ECO:0000256" key="12">
    <source>
        <dbReference type="SAM" id="SignalP"/>
    </source>
</evidence>
<keyword evidence="15" id="KW-1185">Reference proteome</keyword>
<keyword evidence="9" id="KW-0547">Nucleotide-binding</keyword>
<dbReference type="GO" id="GO:0004050">
    <property type="term" value="F:apyrase activity"/>
    <property type="evidence" value="ECO:0007669"/>
    <property type="project" value="UniProtKB-EC"/>
</dbReference>
<dbReference type="GO" id="GO:0046872">
    <property type="term" value="F:metal ion binding"/>
    <property type="evidence" value="ECO:0007669"/>
    <property type="project" value="UniProtKB-KW"/>
</dbReference>
<dbReference type="GO" id="GO:0008253">
    <property type="term" value="F:5'-nucleotidase activity"/>
    <property type="evidence" value="ECO:0007669"/>
    <property type="project" value="TreeGrafter"/>
</dbReference>
<dbReference type="GO" id="GO:0090729">
    <property type="term" value="F:toxin activity"/>
    <property type="evidence" value="ECO:0007669"/>
    <property type="project" value="UniProtKB-KW"/>
</dbReference>
<keyword evidence="5" id="KW-0964">Secreted</keyword>
<reference evidence="14" key="1">
    <citation type="submission" date="2019-08" db="EMBL/GenBank/DDBJ databases">
        <title>The genome of the North American firefly Photinus pyralis.</title>
        <authorList>
            <consortium name="Photinus pyralis genome working group"/>
            <person name="Fallon T.R."/>
            <person name="Sander Lower S.E."/>
            <person name="Weng J.-K."/>
        </authorList>
    </citation>
    <scope>NUCLEOTIDE SEQUENCE</scope>
    <source>
        <strain evidence="14">TRF0915ILg1</strain>
        <tissue evidence="14">Whole body</tissue>
    </source>
</reference>
<evidence type="ECO:0000256" key="3">
    <source>
        <dbReference type="ARBA" id="ARBA00012148"/>
    </source>
</evidence>
<evidence type="ECO:0000256" key="1">
    <source>
        <dbReference type="ARBA" id="ARBA00004613"/>
    </source>
</evidence>
<keyword evidence="10" id="KW-0378">Hydrolase</keyword>
<dbReference type="OrthoDB" id="7722975at2759"/>
<gene>
    <name evidence="14" type="ORF">ILUMI_18782</name>
</gene>
<evidence type="ECO:0000313" key="15">
    <source>
        <dbReference type="Proteomes" id="UP000801492"/>
    </source>
</evidence>
<dbReference type="InterPro" id="IPR006179">
    <property type="entry name" value="5_nucleotidase/apyrase"/>
</dbReference>
<evidence type="ECO:0000259" key="13">
    <source>
        <dbReference type="Pfam" id="PF00149"/>
    </source>
</evidence>
<keyword evidence="7" id="KW-0479">Metal-binding</keyword>
<evidence type="ECO:0000256" key="8">
    <source>
        <dbReference type="ARBA" id="ARBA00022729"/>
    </source>
</evidence>
<evidence type="ECO:0000256" key="9">
    <source>
        <dbReference type="ARBA" id="ARBA00022741"/>
    </source>
</evidence>
<dbReference type="Proteomes" id="UP000801492">
    <property type="component" value="Unassembled WGS sequence"/>
</dbReference>
<comment type="subcellular location">
    <subcellularLocation>
        <location evidence="1">Secreted</location>
    </subcellularLocation>
</comment>
<dbReference type="InterPro" id="IPR004843">
    <property type="entry name" value="Calcineurin-like_PHP"/>
</dbReference>
<dbReference type="Pfam" id="PF00149">
    <property type="entry name" value="Metallophos"/>
    <property type="match status" value="1"/>
</dbReference>
<comment type="similarity">
    <text evidence="2">Belongs to the 5'-nucleotidase family.</text>
</comment>
<feature type="domain" description="Calcineurin-like phosphoesterase" evidence="13">
    <location>
        <begin position="30"/>
        <end position="220"/>
    </location>
</feature>
<dbReference type="PROSITE" id="PS00786">
    <property type="entry name" value="5_NUCLEOTIDASE_2"/>
    <property type="match status" value="1"/>
</dbReference>
<dbReference type="InterPro" id="IPR029052">
    <property type="entry name" value="Metallo-depent_PP-like"/>
</dbReference>
<evidence type="ECO:0000256" key="5">
    <source>
        <dbReference type="ARBA" id="ARBA00022525"/>
    </source>
</evidence>
<feature type="chain" id="PRO_5035463558" description="apyrase" evidence="12">
    <location>
        <begin position="17"/>
        <end position="238"/>
    </location>
</feature>
<evidence type="ECO:0000256" key="2">
    <source>
        <dbReference type="ARBA" id="ARBA00006654"/>
    </source>
</evidence>
<evidence type="ECO:0000313" key="14">
    <source>
        <dbReference type="EMBL" id="KAF2887392.1"/>
    </source>
</evidence>
<protein>
    <recommendedName>
        <fullName evidence="3">apyrase</fullName>
        <ecNumber evidence="3">3.6.1.5</ecNumber>
    </recommendedName>
</protein>
<dbReference type="EC" id="3.6.1.5" evidence="3"/>
<proteinExistence type="inferred from homology"/>
<dbReference type="AlphaFoldDB" id="A0A8K0CNI9"/>
<dbReference type="GO" id="GO:0005886">
    <property type="term" value="C:plasma membrane"/>
    <property type="evidence" value="ECO:0007669"/>
    <property type="project" value="TreeGrafter"/>
</dbReference>
<organism evidence="14 15">
    <name type="scientific">Ignelater luminosus</name>
    <name type="common">Cucubano</name>
    <name type="synonym">Pyrophorus luminosus</name>
    <dbReference type="NCBI Taxonomy" id="2038154"/>
    <lineage>
        <taxon>Eukaryota</taxon>
        <taxon>Metazoa</taxon>
        <taxon>Ecdysozoa</taxon>
        <taxon>Arthropoda</taxon>
        <taxon>Hexapoda</taxon>
        <taxon>Insecta</taxon>
        <taxon>Pterygota</taxon>
        <taxon>Neoptera</taxon>
        <taxon>Endopterygota</taxon>
        <taxon>Coleoptera</taxon>
        <taxon>Polyphaga</taxon>
        <taxon>Elateriformia</taxon>
        <taxon>Elateroidea</taxon>
        <taxon>Elateridae</taxon>
        <taxon>Agrypninae</taxon>
        <taxon>Pyrophorini</taxon>
        <taxon>Ignelater</taxon>
    </lineage>
</organism>
<keyword evidence="11" id="KW-1199">Hemostasis impairing toxin</keyword>
<name>A0A8K0CNI9_IGNLU</name>
<dbReference type="InterPro" id="IPR006146">
    <property type="entry name" value="5'-Nucleotdase_CS"/>
</dbReference>
<dbReference type="GO" id="GO:0005576">
    <property type="term" value="C:extracellular region"/>
    <property type="evidence" value="ECO:0007669"/>
    <property type="project" value="UniProtKB-SubCell"/>
</dbReference>
<evidence type="ECO:0000256" key="6">
    <source>
        <dbReference type="ARBA" id="ARBA00022656"/>
    </source>
</evidence>
<dbReference type="PANTHER" id="PTHR11575:SF32">
    <property type="entry name" value="APYRASE-LIKE PROTEIN"/>
    <property type="match status" value="1"/>
</dbReference>
<dbReference type="PRINTS" id="PR01607">
    <property type="entry name" value="APYRASEFAMLY"/>
</dbReference>
<sequence length="238" mass="26676">MVLLVVIAFLIKCAFSVTCIPLNNNSFELSIVHINDFHARYEEISNTSSACKSDSENCIGGFSRIYTAINQLVKERPNSIILNGGDNFQGTLWYSIYRWNVTQYFLNLLPFDAYTLGNHEFDHGIVGLVPFIKALKSPVLVSNLDDREEPDIQGLYRKSIVIERDGKRIGIIGVVSEHTNQLSNTGKLRFLDESNSVNKEAERIKDDVDTIIVLSHCGYEADKIIAKYAAEKISVIVG</sequence>
<keyword evidence="6" id="KW-0800">Toxin</keyword>
<feature type="non-terminal residue" evidence="14">
    <location>
        <position position="238"/>
    </location>
</feature>
<feature type="signal peptide" evidence="12">
    <location>
        <begin position="1"/>
        <end position="16"/>
    </location>
</feature>
<dbReference type="GO" id="GO:0006196">
    <property type="term" value="P:AMP catabolic process"/>
    <property type="evidence" value="ECO:0007669"/>
    <property type="project" value="TreeGrafter"/>
</dbReference>
<dbReference type="GO" id="GO:0000166">
    <property type="term" value="F:nucleotide binding"/>
    <property type="evidence" value="ECO:0007669"/>
    <property type="project" value="UniProtKB-KW"/>
</dbReference>
<evidence type="ECO:0000256" key="7">
    <source>
        <dbReference type="ARBA" id="ARBA00022723"/>
    </source>
</evidence>
<dbReference type="EMBL" id="VTPC01083750">
    <property type="protein sequence ID" value="KAF2887392.1"/>
    <property type="molecule type" value="Genomic_DNA"/>
</dbReference>
<dbReference type="PANTHER" id="PTHR11575">
    <property type="entry name" value="5'-NUCLEOTIDASE-RELATED"/>
    <property type="match status" value="1"/>
</dbReference>
<evidence type="ECO:0000256" key="10">
    <source>
        <dbReference type="ARBA" id="ARBA00022801"/>
    </source>
</evidence>
<evidence type="ECO:0000256" key="4">
    <source>
        <dbReference type="ARBA" id="ARBA00022442"/>
    </source>
</evidence>
<accession>A0A8K0CNI9</accession>
<dbReference type="FunFam" id="3.60.21.10:FF:000020">
    <property type="entry name" value="NT5E isoform 4"/>
    <property type="match status" value="1"/>
</dbReference>
<dbReference type="SUPFAM" id="SSF56300">
    <property type="entry name" value="Metallo-dependent phosphatases"/>
    <property type="match status" value="1"/>
</dbReference>
<comment type="caution">
    <text evidence="14">The sequence shown here is derived from an EMBL/GenBank/DDBJ whole genome shotgun (WGS) entry which is preliminary data.</text>
</comment>
<keyword evidence="8 12" id="KW-0732">Signal</keyword>
<dbReference type="Gene3D" id="3.60.21.10">
    <property type="match status" value="1"/>
</dbReference>